<dbReference type="Pfam" id="PF00589">
    <property type="entry name" value="Phage_integrase"/>
    <property type="match status" value="1"/>
</dbReference>
<dbReference type="EMBL" id="JQBS01000001">
    <property type="protein sequence ID" value="KRN57780.1"/>
    <property type="molecule type" value="Genomic_DNA"/>
</dbReference>
<dbReference type="InterPro" id="IPR013762">
    <property type="entry name" value="Integrase-like_cat_sf"/>
</dbReference>
<dbReference type="InterPro" id="IPR002104">
    <property type="entry name" value="Integrase_catalytic"/>
</dbReference>
<dbReference type="InterPro" id="IPR011010">
    <property type="entry name" value="DNA_brk_join_enz"/>
</dbReference>
<evidence type="ECO:0000259" key="2">
    <source>
        <dbReference type="PROSITE" id="PS51898"/>
    </source>
</evidence>
<keyword evidence="1" id="KW-0233">DNA recombination</keyword>
<dbReference type="eggNOG" id="COG0582">
    <property type="taxonomic scope" value="Bacteria"/>
</dbReference>
<dbReference type="GO" id="GO:0003677">
    <property type="term" value="F:DNA binding"/>
    <property type="evidence" value="ECO:0007669"/>
    <property type="project" value="InterPro"/>
</dbReference>
<reference evidence="3 4" key="1">
    <citation type="journal article" date="2015" name="Genome Announc.">
        <title>Expanding the biotechnology potential of lactobacilli through comparative genomics of 213 strains and associated genera.</title>
        <authorList>
            <person name="Sun Z."/>
            <person name="Harris H.M."/>
            <person name="McCann A."/>
            <person name="Guo C."/>
            <person name="Argimon S."/>
            <person name="Zhang W."/>
            <person name="Yang X."/>
            <person name="Jeffery I.B."/>
            <person name="Cooney J.C."/>
            <person name="Kagawa T.F."/>
            <person name="Liu W."/>
            <person name="Song Y."/>
            <person name="Salvetti E."/>
            <person name="Wrobel A."/>
            <person name="Rasinkangas P."/>
            <person name="Parkhill J."/>
            <person name="Rea M.C."/>
            <person name="O'Sullivan O."/>
            <person name="Ritari J."/>
            <person name="Douillard F.P."/>
            <person name="Paul Ross R."/>
            <person name="Yang R."/>
            <person name="Briner A.E."/>
            <person name="Felis G.E."/>
            <person name="de Vos W.M."/>
            <person name="Barrangou R."/>
            <person name="Klaenhammer T.R."/>
            <person name="Caufield P.W."/>
            <person name="Cui Y."/>
            <person name="Zhang H."/>
            <person name="O'Toole P.W."/>
        </authorList>
    </citation>
    <scope>NUCLEOTIDE SEQUENCE [LARGE SCALE GENOMIC DNA]</scope>
    <source>
        <strain evidence="3 4">DSM 20623</strain>
    </source>
</reference>
<dbReference type="GO" id="GO:0006310">
    <property type="term" value="P:DNA recombination"/>
    <property type="evidence" value="ECO:0007669"/>
    <property type="project" value="UniProtKB-KW"/>
</dbReference>
<evidence type="ECO:0000313" key="4">
    <source>
        <dbReference type="Proteomes" id="UP000051658"/>
    </source>
</evidence>
<dbReference type="SUPFAM" id="SSF56349">
    <property type="entry name" value="DNA breaking-rejoining enzymes"/>
    <property type="match status" value="1"/>
</dbReference>
<evidence type="ECO:0000313" key="3">
    <source>
        <dbReference type="EMBL" id="KRN57780.1"/>
    </source>
</evidence>
<gene>
    <name evidence="3" type="ORF">IV74_GL001035</name>
</gene>
<protein>
    <recommendedName>
        <fullName evidence="2">Tyr recombinase domain-containing protein</fullName>
    </recommendedName>
</protein>
<organism evidence="3 4">
    <name type="scientific">Carnobacterium divergens DSM 20623</name>
    <dbReference type="NCBI Taxonomy" id="1449336"/>
    <lineage>
        <taxon>Bacteria</taxon>
        <taxon>Bacillati</taxon>
        <taxon>Bacillota</taxon>
        <taxon>Bacilli</taxon>
        <taxon>Lactobacillales</taxon>
        <taxon>Carnobacteriaceae</taxon>
        <taxon>Carnobacterium</taxon>
    </lineage>
</organism>
<dbReference type="Gene3D" id="1.10.443.10">
    <property type="entry name" value="Intergrase catalytic core"/>
    <property type="match status" value="1"/>
</dbReference>
<dbReference type="AlphaFoldDB" id="A0A0R2I7G4"/>
<dbReference type="PROSITE" id="PS51898">
    <property type="entry name" value="TYR_RECOMBINASE"/>
    <property type="match status" value="1"/>
</dbReference>
<dbReference type="GO" id="GO:0015074">
    <property type="term" value="P:DNA integration"/>
    <property type="evidence" value="ECO:0007669"/>
    <property type="project" value="InterPro"/>
</dbReference>
<feature type="domain" description="Tyr recombinase" evidence="2">
    <location>
        <begin position="1"/>
        <end position="66"/>
    </location>
</feature>
<proteinExistence type="predicted"/>
<sequence length="74" mass="8223">MVEVPHSKIPVEKITPHGFRHTCASLLFEAGATVPEVQQQLGHKTSDVTLEIYTHVTNTGKKNTSDKLAKYCNF</sequence>
<accession>A0A0R2I7G4</accession>
<comment type="caution">
    <text evidence="3">The sequence shown here is derived from an EMBL/GenBank/DDBJ whole genome shotgun (WGS) entry which is preliminary data.</text>
</comment>
<evidence type="ECO:0000256" key="1">
    <source>
        <dbReference type="ARBA" id="ARBA00023172"/>
    </source>
</evidence>
<dbReference type="Proteomes" id="UP000051658">
    <property type="component" value="Unassembled WGS sequence"/>
</dbReference>
<name>A0A0R2I7G4_CARDV</name>
<dbReference type="PATRIC" id="fig|1449336.4.peg.1060"/>
<keyword evidence="4" id="KW-1185">Reference proteome</keyword>